<protein>
    <submittedName>
        <fullName evidence="3">Uncharacterized protein LOC119632842</fullName>
    </submittedName>
</protein>
<dbReference type="KEGG" id="gfs:119632842"/>
<name>A0A8U0WA41_9MUSC</name>
<dbReference type="AlphaFoldDB" id="A0A8U0WA41"/>
<proteinExistence type="predicted"/>
<feature type="region of interest" description="Disordered" evidence="1">
    <location>
        <begin position="317"/>
        <end position="344"/>
    </location>
</feature>
<evidence type="ECO:0000313" key="3">
    <source>
        <dbReference type="RefSeq" id="XP_037881893.1"/>
    </source>
</evidence>
<keyword evidence="2" id="KW-1185">Reference proteome</keyword>
<reference evidence="3" key="1">
    <citation type="submission" date="2025-08" db="UniProtKB">
        <authorList>
            <consortium name="RefSeq"/>
        </authorList>
    </citation>
    <scope>IDENTIFICATION</scope>
    <source>
        <tissue evidence="3">Whole body pupa</tissue>
    </source>
</reference>
<evidence type="ECO:0000313" key="2">
    <source>
        <dbReference type="Proteomes" id="UP000092443"/>
    </source>
</evidence>
<sequence length="344" mass="41140">MNKDSNFITNEEDRLFKRMAEVFKKEDAKRLALKWNVQDALDRIKLVEYNVYASEYCKCVRAPTTLYEWSMEEFNNLMNADGFLLNLLRFEEPEVLANAKLLVDLQNLQTYLNQMCTEEVDQIILQLNGCQKVINILETLQEEYAANSVKSREITLGMSQQELKSKMESVKHFLGVRRNLDLTLNRFMIENPLHYRTCKNYMDAHLPFVEDKAKFDENQVLKEIAEWTNNTRVMEYTYQNTLDYYDVENQHYKEKIQYWNHNFEMRDEQLNLTINNLKDHLQNLYVAWDDMREQVEYFRVNIQRKLEEIDKNQFKTQKKAKGQAISKAKSKTRKGAKNVKRVEK</sequence>
<gene>
    <name evidence="3" type="primary">LOC119632842</name>
</gene>
<evidence type="ECO:0000256" key="1">
    <source>
        <dbReference type="SAM" id="MobiDB-lite"/>
    </source>
</evidence>
<feature type="compositionally biased region" description="Basic residues" evidence="1">
    <location>
        <begin position="328"/>
        <end position="344"/>
    </location>
</feature>
<organism evidence="2 3">
    <name type="scientific">Glossina fuscipes</name>
    <dbReference type="NCBI Taxonomy" id="7396"/>
    <lineage>
        <taxon>Eukaryota</taxon>
        <taxon>Metazoa</taxon>
        <taxon>Ecdysozoa</taxon>
        <taxon>Arthropoda</taxon>
        <taxon>Hexapoda</taxon>
        <taxon>Insecta</taxon>
        <taxon>Pterygota</taxon>
        <taxon>Neoptera</taxon>
        <taxon>Endopterygota</taxon>
        <taxon>Diptera</taxon>
        <taxon>Brachycera</taxon>
        <taxon>Muscomorpha</taxon>
        <taxon>Hippoboscoidea</taxon>
        <taxon>Glossinidae</taxon>
        <taxon>Glossina</taxon>
    </lineage>
</organism>
<dbReference type="GeneID" id="119632842"/>
<dbReference type="Proteomes" id="UP000092443">
    <property type="component" value="Unplaced"/>
</dbReference>
<dbReference type="RefSeq" id="XP_037881893.1">
    <property type="nucleotide sequence ID" value="XM_038025965.1"/>
</dbReference>
<accession>A0A8U0WA41</accession>